<dbReference type="PROSITE" id="PS51184">
    <property type="entry name" value="JMJC"/>
    <property type="match status" value="1"/>
</dbReference>
<dbReference type="GO" id="GO:0000987">
    <property type="term" value="F:cis-regulatory region sequence-specific DNA binding"/>
    <property type="evidence" value="ECO:0007669"/>
    <property type="project" value="TreeGrafter"/>
</dbReference>
<dbReference type="AlphaFoldDB" id="A0A7S3AFK9"/>
<dbReference type="InterPro" id="IPR050910">
    <property type="entry name" value="JMJD6_ArgDemeth/LysHydrox"/>
</dbReference>
<accession>A0A7S3AFK9</accession>
<dbReference type="EMBL" id="HBHX01007012">
    <property type="protein sequence ID" value="CAE0103204.1"/>
    <property type="molecule type" value="Transcribed_RNA"/>
</dbReference>
<proteinExistence type="predicted"/>
<sequence>MDMCEGSGCTPSRLEKEYVSASRPVLLPNASGQVVLRTKEWRRKQFLRRWGRVPFQLPFLPRSVKALAKGRPTPPIAVYLKSVRANATAWRAGDASISPPISWNGPQNRSLHAHLGWPVALDSFGMRDPTFDRLHFRTFLGPQRSGTAMHYHQSNWNLLFHGLKLWVITPPAHSIFHADHHAATSFERGGWLEEALGRADGTVHPDSSPRRYCIQREGDVVFLPSGWAHATLNLRESIGVANFLRSVIEDELSYRAEPLVHTRRGIGSLQTAACLNEDTDIFS</sequence>
<dbReference type="Gene3D" id="2.60.120.650">
    <property type="entry name" value="Cupin"/>
    <property type="match status" value="1"/>
</dbReference>
<name>A0A7S3AFK9_9EUKA</name>
<dbReference type="PANTHER" id="PTHR12480:SF21">
    <property type="entry name" value="JMJC DOMAIN-CONTAINING PROTEIN 8"/>
    <property type="match status" value="1"/>
</dbReference>
<reference evidence="2" key="1">
    <citation type="submission" date="2021-01" db="EMBL/GenBank/DDBJ databases">
        <authorList>
            <person name="Corre E."/>
            <person name="Pelletier E."/>
            <person name="Niang G."/>
            <person name="Scheremetjew M."/>
            <person name="Finn R."/>
            <person name="Kale V."/>
            <person name="Holt S."/>
            <person name="Cochrane G."/>
            <person name="Meng A."/>
            <person name="Brown T."/>
            <person name="Cohen L."/>
        </authorList>
    </citation>
    <scope>NUCLEOTIDE SEQUENCE</scope>
    <source>
        <strain evidence="2">CCMP281</strain>
    </source>
</reference>
<dbReference type="InterPro" id="IPR003347">
    <property type="entry name" value="JmjC_dom"/>
</dbReference>
<gene>
    <name evidence="2" type="ORF">HERI1096_LOCUS3862</name>
</gene>
<evidence type="ECO:0000313" key="2">
    <source>
        <dbReference type="EMBL" id="CAE0103204.1"/>
    </source>
</evidence>
<organism evidence="2">
    <name type="scientific">Haptolina ericina</name>
    <dbReference type="NCBI Taxonomy" id="156174"/>
    <lineage>
        <taxon>Eukaryota</taxon>
        <taxon>Haptista</taxon>
        <taxon>Haptophyta</taxon>
        <taxon>Prymnesiophyceae</taxon>
        <taxon>Prymnesiales</taxon>
        <taxon>Prymnesiaceae</taxon>
        <taxon>Haptolina</taxon>
    </lineage>
</organism>
<dbReference type="PANTHER" id="PTHR12480">
    <property type="entry name" value="ARGININE DEMETHYLASE AND LYSYL-HYDROXYLASE JMJD"/>
    <property type="match status" value="1"/>
</dbReference>
<feature type="domain" description="JmjC" evidence="1">
    <location>
        <begin position="106"/>
        <end position="261"/>
    </location>
</feature>
<protein>
    <recommendedName>
        <fullName evidence="1">JmjC domain-containing protein</fullName>
    </recommendedName>
</protein>
<dbReference type="SUPFAM" id="SSF51197">
    <property type="entry name" value="Clavaminate synthase-like"/>
    <property type="match status" value="1"/>
</dbReference>
<evidence type="ECO:0000259" key="1">
    <source>
        <dbReference type="PROSITE" id="PS51184"/>
    </source>
</evidence>
<dbReference type="GO" id="GO:0005634">
    <property type="term" value="C:nucleus"/>
    <property type="evidence" value="ECO:0007669"/>
    <property type="project" value="TreeGrafter"/>
</dbReference>